<dbReference type="PANTHER" id="PTHR33463:SF187">
    <property type="entry name" value="AND NB-ARC DOMAIN DISEASE RESISTANCE PROTEIN, PUTATIVE-RELATED"/>
    <property type="match status" value="1"/>
</dbReference>
<organism evidence="3">
    <name type="scientific">Fagus sylvatica</name>
    <name type="common">Beechnut</name>
    <dbReference type="NCBI Taxonomy" id="28930"/>
    <lineage>
        <taxon>Eukaryota</taxon>
        <taxon>Viridiplantae</taxon>
        <taxon>Streptophyta</taxon>
        <taxon>Embryophyta</taxon>
        <taxon>Tracheophyta</taxon>
        <taxon>Spermatophyta</taxon>
        <taxon>Magnoliopsida</taxon>
        <taxon>eudicotyledons</taxon>
        <taxon>Gunneridae</taxon>
        <taxon>Pentapetalae</taxon>
        <taxon>rosids</taxon>
        <taxon>fabids</taxon>
        <taxon>Fagales</taxon>
        <taxon>Fagaceae</taxon>
        <taxon>Fagus</taxon>
    </lineage>
</organism>
<dbReference type="AlphaFoldDB" id="A0A2N9GMP2"/>
<dbReference type="InterPro" id="IPR032675">
    <property type="entry name" value="LRR_dom_sf"/>
</dbReference>
<dbReference type="EMBL" id="OIVN01002446">
    <property type="protein sequence ID" value="SPD03737.1"/>
    <property type="molecule type" value="Genomic_DNA"/>
</dbReference>
<dbReference type="Pfam" id="PF23247">
    <property type="entry name" value="LRR_RPS2"/>
    <property type="match status" value="1"/>
</dbReference>
<evidence type="ECO:0000259" key="2">
    <source>
        <dbReference type="Pfam" id="PF23247"/>
    </source>
</evidence>
<reference evidence="3" key="1">
    <citation type="submission" date="2018-02" db="EMBL/GenBank/DDBJ databases">
        <authorList>
            <person name="Cohen D.B."/>
            <person name="Kent A.D."/>
        </authorList>
    </citation>
    <scope>NUCLEOTIDE SEQUENCE</scope>
</reference>
<feature type="domain" description="Disease resistance protein At4g27190-like leucine-rich repeats" evidence="2">
    <location>
        <begin position="236"/>
        <end position="351"/>
    </location>
</feature>
<protein>
    <recommendedName>
        <fullName evidence="2">Disease resistance protein At4g27190-like leucine-rich repeats domain-containing protein</fullName>
    </recommendedName>
</protein>
<proteinExistence type="predicted"/>
<sequence length="399" mass="45489">MHCYSLRQVPSLAKLTALRKLDISNSGIKEIPHGLEMLVNLRYLGLNAHYLEKMPLGILPKLTQLQVLKLNWLSDSSRNGEEIVKLKKLEYLKGQFYDINHFNTYVGYMEKVGPISNYFFCVGEEMANNINLFNFDLYKGRKLVILCECNISLVLLPKDVQTLVIYRCDNLRSSLDASFLKELKSIHIWGCKEIGDTLSLSYPFPLQSLECVDLRSLDNLRISFGEERVASAPAVTPGTFSCLKEFKINNCPNIKKVFTPGLLLNLGNLEEIYVIECKQLEEIIGGVSDDEVEEEAGEIEETGMGSNVIFPKLRILSLWDLPELKTICSSSNVIVSLQLIEIFRCPKLKRLPLSLRPTNGQPSSPPSSLWIYIPKQEWELLEWDNHDSKNILEPCRRFI</sequence>
<dbReference type="InterPro" id="IPR057135">
    <property type="entry name" value="At4g27190-like_LRR"/>
</dbReference>
<dbReference type="Gene3D" id="3.80.10.10">
    <property type="entry name" value="Ribonuclease Inhibitor"/>
    <property type="match status" value="2"/>
</dbReference>
<keyword evidence="1" id="KW-0611">Plant defense</keyword>
<evidence type="ECO:0000256" key="1">
    <source>
        <dbReference type="ARBA" id="ARBA00022821"/>
    </source>
</evidence>
<gene>
    <name evidence="3" type="ORF">FSB_LOCUS31619</name>
</gene>
<name>A0A2N9GMP2_FAGSY</name>
<evidence type="ECO:0000313" key="3">
    <source>
        <dbReference type="EMBL" id="SPD03737.1"/>
    </source>
</evidence>
<accession>A0A2N9GMP2</accession>
<dbReference type="SUPFAM" id="SSF52058">
    <property type="entry name" value="L domain-like"/>
    <property type="match status" value="1"/>
</dbReference>
<dbReference type="InterPro" id="IPR050905">
    <property type="entry name" value="Plant_NBS-LRR"/>
</dbReference>
<dbReference type="PANTHER" id="PTHR33463">
    <property type="entry name" value="NB-ARC DOMAIN-CONTAINING PROTEIN-RELATED"/>
    <property type="match status" value="1"/>
</dbReference>